<dbReference type="AlphaFoldDB" id="A0A7R8ZUR0"/>
<dbReference type="EMBL" id="OB691508">
    <property type="protein sequence ID" value="CAD7237747.1"/>
    <property type="molecule type" value="Genomic_DNA"/>
</dbReference>
<keyword evidence="1" id="KW-0106">Calcium</keyword>
<dbReference type="InterPro" id="IPR002048">
    <property type="entry name" value="EF_hand_dom"/>
</dbReference>
<accession>A0A7R8ZUR0</accession>
<reference evidence="2" key="1">
    <citation type="submission" date="2020-11" db="EMBL/GenBank/DDBJ databases">
        <authorList>
            <person name="Tran Van P."/>
        </authorList>
    </citation>
    <scope>NUCLEOTIDE SEQUENCE</scope>
</reference>
<dbReference type="PROSITE" id="PS50222">
    <property type="entry name" value="EF_HAND_2"/>
    <property type="match status" value="1"/>
</dbReference>
<dbReference type="Gene3D" id="1.10.238.10">
    <property type="entry name" value="EF-hand"/>
    <property type="match status" value="1"/>
</dbReference>
<dbReference type="PROSITE" id="PS00018">
    <property type="entry name" value="EF_HAND_1"/>
    <property type="match status" value="1"/>
</dbReference>
<evidence type="ECO:0000256" key="1">
    <source>
        <dbReference type="ARBA" id="ARBA00022837"/>
    </source>
</evidence>
<sequence length="244" mass="26720">FLTLTFERFDRDKDGALSPPEVNDLLALCGEGNWENGLNRTFRDQRTSTPADKGDGAALAAGGRKQKPRPFPCPWGDGQAARLIVPTNEKGWITLQGFLCFFQMESFLRPANTLEILARLGYPFTESVLSVQEALSVTPSKMGRSVKTNHRSVFLCHVIGPKGSGKSTLCQRFLQSKGSSDVPLIPPPRPPSNVCSSIQVYGTEKYLIVHEIDSASDLLLPADIQCDVAALVYDKADPDSFQYA</sequence>
<gene>
    <name evidence="2" type="ORF">CTOB1V02_LOCUS15562</name>
</gene>
<name>A0A7R8ZUR0_9CRUS</name>
<dbReference type="InterPro" id="IPR018247">
    <property type="entry name" value="EF_Hand_1_Ca_BS"/>
</dbReference>
<dbReference type="InterPro" id="IPR027417">
    <property type="entry name" value="P-loop_NTPase"/>
</dbReference>
<dbReference type="Pfam" id="PF08355">
    <property type="entry name" value="EF_assoc_1"/>
    <property type="match status" value="1"/>
</dbReference>
<organism evidence="2">
    <name type="scientific">Cyprideis torosa</name>
    <dbReference type="NCBI Taxonomy" id="163714"/>
    <lineage>
        <taxon>Eukaryota</taxon>
        <taxon>Metazoa</taxon>
        <taxon>Ecdysozoa</taxon>
        <taxon>Arthropoda</taxon>
        <taxon>Crustacea</taxon>
        <taxon>Oligostraca</taxon>
        <taxon>Ostracoda</taxon>
        <taxon>Podocopa</taxon>
        <taxon>Podocopida</taxon>
        <taxon>Cytherocopina</taxon>
        <taxon>Cytheroidea</taxon>
        <taxon>Cytherideidae</taxon>
        <taxon>Cyprideis</taxon>
    </lineage>
</organism>
<dbReference type="InterPro" id="IPR011992">
    <property type="entry name" value="EF-hand-dom_pair"/>
</dbReference>
<dbReference type="SUPFAM" id="SSF47473">
    <property type="entry name" value="EF-hand"/>
    <property type="match status" value="1"/>
</dbReference>
<dbReference type="GO" id="GO:0005509">
    <property type="term" value="F:calcium ion binding"/>
    <property type="evidence" value="ECO:0007669"/>
    <property type="project" value="InterPro"/>
</dbReference>
<proteinExistence type="predicted"/>
<feature type="non-terminal residue" evidence="2">
    <location>
        <position position="1"/>
    </location>
</feature>
<feature type="non-terminal residue" evidence="2">
    <location>
        <position position="244"/>
    </location>
</feature>
<dbReference type="OrthoDB" id="10020961at2759"/>
<dbReference type="InterPro" id="IPR013566">
    <property type="entry name" value="EF_hand_assoc_1"/>
</dbReference>
<evidence type="ECO:0000313" key="2">
    <source>
        <dbReference type="EMBL" id="CAD7237747.1"/>
    </source>
</evidence>
<protein>
    <submittedName>
        <fullName evidence="2">Uncharacterized protein</fullName>
    </submittedName>
</protein>
<dbReference type="SUPFAM" id="SSF52540">
    <property type="entry name" value="P-loop containing nucleoside triphosphate hydrolases"/>
    <property type="match status" value="1"/>
</dbReference>